<keyword evidence="3" id="KW-1185">Reference proteome</keyword>
<dbReference type="EMBL" id="BMDW01000005">
    <property type="protein sequence ID" value="GGA43177.1"/>
    <property type="molecule type" value="Genomic_DNA"/>
</dbReference>
<gene>
    <name evidence="2" type="ORF">GCM10011395_11830</name>
</gene>
<proteinExistence type="predicted"/>
<protein>
    <recommendedName>
        <fullName evidence="1">DUF2147 domain-containing protein</fullName>
    </recommendedName>
</protein>
<dbReference type="Proteomes" id="UP000618591">
    <property type="component" value="Unassembled WGS sequence"/>
</dbReference>
<dbReference type="InterPro" id="IPR019223">
    <property type="entry name" value="DUF2147"/>
</dbReference>
<reference evidence="3" key="1">
    <citation type="journal article" date="2019" name="Int. J. Syst. Evol. Microbiol.">
        <title>The Global Catalogue of Microorganisms (GCM) 10K type strain sequencing project: providing services to taxonomists for standard genome sequencing and annotation.</title>
        <authorList>
            <consortium name="The Broad Institute Genomics Platform"/>
            <consortium name="The Broad Institute Genome Sequencing Center for Infectious Disease"/>
            <person name="Wu L."/>
            <person name="Ma J."/>
        </authorList>
    </citation>
    <scope>NUCLEOTIDE SEQUENCE [LARGE SCALE GENOMIC DNA]</scope>
    <source>
        <strain evidence="3">CGMCC 1.10106</strain>
    </source>
</reference>
<feature type="domain" description="DUF2147" evidence="1">
    <location>
        <begin position="1"/>
        <end position="60"/>
    </location>
</feature>
<evidence type="ECO:0000313" key="2">
    <source>
        <dbReference type="EMBL" id="GGA43177.1"/>
    </source>
</evidence>
<evidence type="ECO:0000259" key="1">
    <source>
        <dbReference type="Pfam" id="PF09917"/>
    </source>
</evidence>
<dbReference type="Pfam" id="PF09917">
    <property type="entry name" value="DUF2147"/>
    <property type="match status" value="1"/>
</dbReference>
<comment type="caution">
    <text evidence="2">The sequence shown here is derived from an EMBL/GenBank/DDBJ whole genome shotgun (WGS) entry which is preliminary data.</text>
</comment>
<dbReference type="Gene3D" id="2.40.128.520">
    <property type="match status" value="1"/>
</dbReference>
<evidence type="ECO:0000313" key="3">
    <source>
        <dbReference type="Proteomes" id="UP000618591"/>
    </source>
</evidence>
<name>A0ABQ1GG38_9SPHN</name>
<sequence length="70" mass="7790">MEFVTGLMPARDGTWTSGKIYSAGTGGFYDLDITKVEPNRLTERGYKGMRLFGKTFTLTRAPADLPRCKP</sequence>
<accession>A0ABQ1GG38</accession>
<organism evidence="2 3">
    <name type="scientific">Sphingomonas psychrolutea</name>
    <dbReference type="NCBI Taxonomy" id="1259676"/>
    <lineage>
        <taxon>Bacteria</taxon>
        <taxon>Pseudomonadati</taxon>
        <taxon>Pseudomonadota</taxon>
        <taxon>Alphaproteobacteria</taxon>
        <taxon>Sphingomonadales</taxon>
        <taxon>Sphingomonadaceae</taxon>
        <taxon>Sphingomonas</taxon>
    </lineage>
</organism>